<name>A0ABR1Y9D5_9PEZI</name>
<dbReference type="EMBL" id="JBBWRZ010000014">
    <property type="protein sequence ID" value="KAK8223273.1"/>
    <property type="molecule type" value="Genomic_DNA"/>
</dbReference>
<reference evidence="2 3" key="1">
    <citation type="submission" date="2024-04" db="EMBL/GenBank/DDBJ databases">
        <title>Phyllosticta paracitricarpa is synonymous to the EU quarantine fungus P. citricarpa based on phylogenomic analyses.</title>
        <authorList>
            <consortium name="Lawrence Berkeley National Laboratory"/>
            <person name="Van Ingen-Buijs V.A."/>
            <person name="Van Westerhoven A.C."/>
            <person name="Haridas S."/>
            <person name="Skiadas P."/>
            <person name="Martin F."/>
            <person name="Groenewald J.Z."/>
            <person name="Crous P.W."/>
            <person name="Seidl M.F."/>
        </authorList>
    </citation>
    <scope>NUCLEOTIDE SEQUENCE [LARGE SCALE GENOMIC DNA]</scope>
    <source>
        <strain evidence="2 3">CBS 123374</strain>
    </source>
</reference>
<protein>
    <submittedName>
        <fullName evidence="2">Uncharacterized protein</fullName>
    </submittedName>
</protein>
<proteinExistence type="predicted"/>
<dbReference type="Proteomes" id="UP001492380">
    <property type="component" value="Unassembled WGS sequence"/>
</dbReference>
<organism evidence="2 3">
    <name type="scientific">Phyllosticta capitalensis</name>
    <dbReference type="NCBI Taxonomy" id="121624"/>
    <lineage>
        <taxon>Eukaryota</taxon>
        <taxon>Fungi</taxon>
        <taxon>Dikarya</taxon>
        <taxon>Ascomycota</taxon>
        <taxon>Pezizomycotina</taxon>
        <taxon>Dothideomycetes</taxon>
        <taxon>Dothideomycetes incertae sedis</taxon>
        <taxon>Botryosphaeriales</taxon>
        <taxon>Phyllostictaceae</taxon>
        <taxon>Phyllosticta</taxon>
    </lineage>
</organism>
<keyword evidence="3" id="KW-1185">Reference proteome</keyword>
<evidence type="ECO:0000313" key="3">
    <source>
        <dbReference type="Proteomes" id="UP001492380"/>
    </source>
</evidence>
<comment type="caution">
    <text evidence="2">The sequence shown here is derived from an EMBL/GenBank/DDBJ whole genome shotgun (WGS) entry which is preliminary data.</text>
</comment>
<evidence type="ECO:0000313" key="2">
    <source>
        <dbReference type="EMBL" id="KAK8223273.1"/>
    </source>
</evidence>
<feature type="compositionally biased region" description="Polar residues" evidence="1">
    <location>
        <begin position="26"/>
        <end position="56"/>
    </location>
</feature>
<evidence type="ECO:0000256" key="1">
    <source>
        <dbReference type="SAM" id="MobiDB-lite"/>
    </source>
</evidence>
<sequence length="293" mass="32628">MVLYISKPLWKSFRSNKDDSYDTAAPTYTNTIKNYPSQSQRQNKSQRVNRSPTNSSSKKRRGPKIRIHPPAHPASFAPGTCEELPYDDTLLAAPLESDRVISKVFAAANSPVSLRKLSPVEFFPTLDALSPVREKSKKGGQTNASGTRFTMSSRRSIKTLTTSIRQFARPTKIMLANGRTEPAKVALRRTLSLRSSKKQSYVPRLIAQHGVDELLPTPATRRRASGVWVRDEHGNPFWANGMLAREDEPEGPAETTPRIVLLGAEGTPDLAVSVAAFSARRKKRFGRVRLYIK</sequence>
<feature type="region of interest" description="Disordered" evidence="1">
    <location>
        <begin position="20"/>
        <end position="79"/>
    </location>
</feature>
<gene>
    <name evidence="2" type="ORF">HDK90DRAFT_116146</name>
</gene>
<feature type="compositionally biased region" description="Basic residues" evidence="1">
    <location>
        <begin position="57"/>
        <end position="69"/>
    </location>
</feature>
<accession>A0ABR1Y9D5</accession>